<feature type="transmembrane region" description="Helical" evidence="2">
    <location>
        <begin position="372"/>
        <end position="392"/>
    </location>
</feature>
<sequence>MRRSTVITLAVLATAFLLVGGPSLLFSPSTDRVAPEEADEPEPEIVSFEDSDSGFWPYLNQRRTHEKRSPVNVVVRGDADRTLRLLAEHGEGDWEEPEHDHFDADEFVGLDGNETDATEANGSEAFENESENENATAGADGVGTEIEDGIRPIPPTEIPWSQADGATRYAYVDPGPGEDAYWTTETVQYEDGEYYGYRYHIRAYESPNPDDRWIAMQTHSEHFDWFTLRHRVDGVEAAQLRLENDLMAIPRVDVQEDVQRIYLANSGPSDADGWATQVDLTAAATAAVLALAAGRTRGRGSDDGTDGPLESVRRAIDERLTDADRERLSASADRIEARHLILAATILTIVLGVRIGGIALDRTIDALSAHAIASLLYPFIAAGVPISTYAIASGLEHRLDAAVTASGSLAVAIWLDYSLLGVDVLPLDVVVQRMLVVVALGLIAAGAARRATRETRFNNFLLAGTLAWVLVLAGTLLGYL</sequence>
<dbReference type="GeneID" id="30919916"/>
<evidence type="ECO:0000256" key="1">
    <source>
        <dbReference type="SAM" id="MobiDB-lite"/>
    </source>
</evidence>
<dbReference type="RefSeq" id="WP_007142124.1">
    <property type="nucleotide sequence ID" value="NZ_AOLZ01000042.1"/>
</dbReference>
<keyword evidence="2" id="KW-0472">Membrane</keyword>
<feature type="transmembrane region" description="Helical" evidence="2">
    <location>
        <begin position="340"/>
        <end position="360"/>
    </location>
</feature>
<keyword evidence="2" id="KW-0812">Transmembrane</keyword>
<proteinExistence type="predicted"/>
<dbReference type="Proteomes" id="UP000186547">
    <property type="component" value="Chromosome"/>
</dbReference>
<reference evidence="3" key="3">
    <citation type="submission" date="2017-01" db="EMBL/GenBank/DDBJ databases">
        <authorList>
            <person name="Mah S.A."/>
            <person name="Swanson W.J."/>
            <person name="Moy G.W."/>
            <person name="Vacquier V.D."/>
        </authorList>
    </citation>
    <scope>NUCLEOTIDE SEQUENCE</scope>
    <source>
        <strain evidence="3">AJ5</strain>
    </source>
</reference>
<dbReference type="EMBL" id="AOLZ01000042">
    <property type="protein sequence ID" value="EMA32045.1"/>
    <property type="molecule type" value="Genomic_DNA"/>
</dbReference>
<dbReference type="KEGG" id="hlc:CHINAEXTREME02290"/>
<dbReference type="STRING" id="358396.CHINAEXTREME_02290"/>
<evidence type="ECO:0000313" key="6">
    <source>
        <dbReference type="Proteomes" id="UP000186547"/>
    </source>
</evidence>
<feature type="transmembrane region" description="Helical" evidence="2">
    <location>
        <begin position="460"/>
        <end position="479"/>
    </location>
</feature>
<reference evidence="3 6" key="1">
    <citation type="journal article" date="2011" name="J. Bacteriol.">
        <title>Genome sequence of Halobiforma lacisalsi AJ5, an extremely halophilic archaeon which harbors a bop gene.</title>
        <authorList>
            <person name="Jiang X."/>
            <person name="Wang S."/>
            <person name="Cheng H."/>
            <person name="Huo Y."/>
            <person name="Zhang X."/>
            <person name="Zhu X."/>
            <person name="Han X."/>
            <person name="Ni P."/>
            <person name="Wu M."/>
        </authorList>
    </citation>
    <scope>NUCLEOTIDE SEQUENCE [LARGE SCALE GENOMIC DNA]</scope>
    <source>
        <strain evidence="3 6">AJ5</strain>
    </source>
</reference>
<name>M0LJ79_NATLA</name>
<protein>
    <submittedName>
        <fullName evidence="4">Uncharacterized protein</fullName>
    </submittedName>
</protein>
<accession>M0LJ79</accession>
<evidence type="ECO:0000313" key="5">
    <source>
        <dbReference type="Proteomes" id="UP000011555"/>
    </source>
</evidence>
<evidence type="ECO:0000256" key="2">
    <source>
        <dbReference type="SAM" id="Phobius"/>
    </source>
</evidence>
<dbReference type="AlphaFoldDB" id="M0LJ79"/>
<keyword evidence="5" id="KW-1185">Reference proteome</keyword>
<organism evidence="4 5">
    <name type="scientific">Natronobacterium lacisalsi AJ5</name>
    <dbReference type="NCBI Taxonomy" id="358396"/>
    <lineage>
        <taxon>Archaea</taxon>
        <taxon>Methanobacteriati</taxon>
        <taxon>Methanobacteriota</taxon>
        <taxon>Stenosarchaea group</taxon>
        <taxon>Halobacteria</taxon>
        <taxon>Halobacteriales</taxon>
        <taxon>Natrialbaceae</taxon>
        <taxon>Natronobacterium</taxon>
    </lineage>
</organism>
<evidence type="ECO:0000313" key="3">
    <source>
        <dbReference type="EMBL" id="APW96671.1"/>
    </source>
</evidence>
<keyword evidence="2" id="KW-1133">Transmembrane helix</keyword>
<dbReference type="Proteomes" id="UP000011555">
    <property type="component" value="Unassembled WGS sequence"/>
</dbReference>
<evidence type="ECO:0000313" key="4">
    <source>
        <dbReference type="EMBL" id="EMA32045.1"/>
    </source>
</evidence>
<feature type="region of interest" description="Disordered" evidence="1">
    <location>
        <begin position="113"/>
        <end position="140"/>
    </location>
</feature>
<feature type="transmembrane region" description="Helical" evidence="2">
    <location>
        <begin position="429"/>
        <end position="448"/>
    </location>
</feature>
<gene>
    <name evidence="4" type="ORF">C445_12061</name>
    <name evidence="3" type="ORF">CHINAEXTREME_02290</name>
</gene>
<reference evidence="4 5" key="2">
    <citation type="journal article" date="2014" name="PLoS Genet.">
        <title>Phylogenetically driven sequencing of extremely halophilic archaea reveals strategies for static and dynamic osmo-response.</title>
        <authorList>
            <person name="Becker E.A."/>
            <person name="Seitzer P.M."/>
            <person name="Tritt A."/>
            <person name="Larsen D."/>
            <person name="Krusor M."/>
            <person name="Yao A.I."/>
            <person name="Wu D."/>
            <person name="Madern D."/>
            <person name="Eisen J.A."/>
            <person name="Darling A.E."/>
            <person name="Facciotti M.T."/>
        </authorList>
    </citation>
    <scope>NUCLEOTIDE SEQUENCE [LARGE SCALE GENOMIC DNA]</scope>
    <source>
        <strain evidence="4 5">AJ5</strain>
    </source>
</reference>
<dbReference type="eggNOG" id="arCOG08110">
    <property type="taxonomic scope" value="Archaea"/>
</dbReference>
<dbReference type="PATRIC" id="fig|358396.7.peg.2443"/>
<dbReference type="EMBL" id="CP019285">
    <property type="protein sequence ID" value="APW96671.1"/>
    <property type="molecule type" value="Genomic_DNA"/>
</dbReference>